<evidence type="ECO:0000313" key="2">
    <source>
        <dbReference type="EMBL" id="KAH7110747.1"/>
    </source>
</evidence>
<sequence length="105" mass="11854">MPAYVVINMTIHDPETYRKYTSHTPPIVKRHGGRYLTRGDAVSTLEGETFTERMVILEFPSKADVEAMFKDPDYVAVVKYRHAASVARVLVQEGGMNTENPEPKV</sequence>
<protein>
    <recommendedName>
        <fullName evidence="1">DUF1330 domain-containing protein</fullName>
    </recommendedName>
</protein>
<dbReference type="AlphaFoldDB" id="A0A9P9I8E0"/>
<dbReference type="EMBL" id="JAGMUV010000044">
    <property type="protein sequence ID" value="KAH7110747.1"/>
    <property type="molecule type" value="Genomic_DNA"/>
</dbReference>
<comment type="caution">
    <text evidence="2">The sequence shown here is derived from an EMBL/GenBank/DDBJ whole genome shotgun (WGS) entry which is preliminary data.</text>
</comment>
<dbReference type="Gene3D" id="3.30.70.100">
    <property type="match status" value="1"/>
</dbReference>
<keyword evidence="3" id="KW-1185">Reference proteome</keyword>
<dbReference type="InterPro" id="IPR010753">
    <property type="entry name" value="DUF1330"/>
</dbReference>
<organism evidence="2 3">
    <name type="scientific">Dactylonectria macrodidyma</name>
    <dbReference type="NCBI Taxonomy" id="307937"/>
    <lineage>
        <taxon>Eukaryota</taxon>
        <taxon>Fungi</taxon>
        <taxon>Dikarya</taxon>
        <taxon>Ascomycota</taxon>
        <taxon>Pezizomycotina</taxon>
        <taxon>Sordariomycetes</taxon>
        <taxon>Hypocreomycetidae</taxon>
        <taxon>Hypocreales</taxon>
        <taxon>Nectriaceae</taxon>
        <taxon>Dactylonectria</taxon>
    </lineage>
</organism>
<feature type="domain" description="DUF1330" evidence="1">
    <location>
        <begin position="2"/>
        <end position="94"/>
    </location>
</feature>
<reference evidence="2" key="1">
    <citation type="journal article" date="2021" name="Nat. Commun.">
        <title>Genetic determinants of endophytism in the Arabidopsis root mycobiome.</title>
        <authorList>
            <person name="Mesny F."/>
            <person name="Miyauchi S."/>
            <person name="Thiergart T."/>
            <person name="Pickel B."/>
            <person name="Atanasova L."/>
            <person name="Karlsson M."/>
            <person name="Huettel B."/>
            <person name="Barry K.W."/>
            <person name="Haridas S."/>
            <person name="Chen C."/>
            <person name="Bauer D."/>
            <person name="Andreopoulos W."/>
            <person name="Pangilinan J."/>
            <person name="LaButti K."/>
            <person name="Riley R."/>
            <person name="Lipzen A."/>
            <person name="Clum A."/>
            <person name="Drula E."/>
            <person name="Henrissat B."/>
            <person name="Kohler A."/>
            <person name="Grigoriev I.V."/>
            <person name="Martin F.M."/>
            <person name="Hacquard S."/>
        </authorList>
    </citation>
    <scope>NUCLEOTIDE SEQUENCE</scope>
    <source>
        <strain evidence="2">MPI-CAGE-AT-0147</strain>
    </source>
</reference>
<name>A0A9P9I8E0_9HYPO</name>
<evidence type="ECO:0000259" key="1">
    <source>
        <dbReference type="Pfam" id="PF07045"/>
    </source>
</evidence>
<dbReference type="Proteomes" id="UP000738349">
    <property type="component" value="Unassembled WGS sequence"/>
</dbReference>
<dbReference type="OrthoDB" id="5117618at2759"/>
<dbReference type="PANTHER" id="PTHR41521:SF4">
    <property type="entry name" value="BLR0684 PROTEIN"/>
    <property type="match status" value="1"/>
</dbReference>
<evidence type="ECO:0000313" key="3">
    <source>
        <dbReference type="Proteomes" id="UP000738349"/>
    </source>
</evidence>
<proteinExistence type="predicted"/>
<dbReference type="SUPFAM" id="SSF54909">
    <property type="entry name" value="Dimeric alpha+beta barrel"/>
    <property type="match status" value="1"/>
</dbReference>
<accession>A0A9P9I8E0</accession>
<dbReference type="Pfam" id="PF07045">
    <property type="entry name" value="DUF1330"/>
    <property type="match status" value="1"/>
</dbReference>
<gene>
    <name evidence="2" type="ORF">EDB81DRAFT_831561</name>
</gene>
<dbReference type="InterPro" id="IPR011008">
    <property type="entry name" value="Dimeric_a/b-barrel"/>
</dbReference>
<dbReference type="PANTHER" id="PTHR41521">
    <property type="match status" value="1"/>
</dbReference>